<dbReference type="Gene3D" id="3.20.20.70">
    <property type="entry name" value="Aldolase class I"/>
    <property type="match status" value="1"/>
</dbReference>
<dbReference type="EMBL" id="CP042913">
    <property type="protein sequence ID" value="QEG32801.1"/>
    <property type="molecule type" value="Genomic_DNA"/>
</dbReference>
<proteinExistence type="inferred from homology"/>
<gene>
    <name evidence="16" type="primary">nadC</name>
    <name evidence="16" type="ORF">Pr1d_00610</name>
</gene>
<comment type="catalytic activity">
    <reaction evidence="10">
        <text>nicotinate beta-D-ribonucleotide + CO2 + diphosphate = quinolinate + 5-phospho-alpha-D-ribose 1-diphosphate + 2 H(+)</text>
        <dbReference type="Rhea" id="RHEA:12733"/>
        <dbReference type="ChEBI" id="CHEBI:15378"/>
        <dbReference type="ChEBI" id="CHEBI:16526"/>
        <dbReference type="ChEBI" id="CHEBI:29959"/>
        <dbReference type="ChEBI" id="CHEBI:33019"/>
        <dbReference type="ChEBI" id="CHEBI:57502"/>
        <dbReference type="ChEBI" id="CHEBI:58017"/>
        <dbReference type="EC" id="2.4.2.19"/>
    </reaction>
</comment>
<evidence type="ECO:0000256" key="9">
    <source>
        <dbReference type="ARBA" id="ARBA00033102"/>
    </source>
</evidence>
<dbReference type="PANTHER" id="PTHR32179">
    <property type="entry name" value="NICOTINATE-NUCLEOTIDE PYROPHOSPHORYLASE [CARBOXYLATING]"/>
    <property type="match status" value="1"/>
</dbReference>
<evidence type="ECO:0000256" key="6">
    <source>
        <dbReference type="ARBA" id="ARBA00022642"/>
    </source>
</evidence>
<dbReference type="NCBIfam" id="TIGR00078">
    <property type="entry name" value="nadC"/>
    <property type="match status" value="1"/>
</dbReference>
<dbReference type="SUPFAM" id="SSF51690">
    <property type="entry name" value="Nicotinate/Quinolinate PRTase C-terminal domain-like"/>
    <property type="match status" value="1"/>
</dbReference>
<dbReference type="InterPro" id="IPR002638">
    <property type="entry name" value="Quinolinate_PRibosylTrfase_C"/>
</dbReference>
<feature type="binding site" evidence="13">
    <location>
        <position position="109"/>
    </location>
    <ligand>
        <name>substrate</name>
    </ligand>
</feature>
<evidence type="ECO:0000259" key="15">
    <source>
        <dbReference type="Pfam" id="PF02749"/>
    </source>
</evidence>
<feature type="domain" description="Quinolinate phosphoribosyl transferase N-terminal" evidence="15">
    <location>
        <begin position="34"/>
        <end position="118"/>
    </location>
</feature>
<keyword evidence="7 12" id="KW-0328">Glycosyltransferase</keyword>
<keyword evidence="6" id="KW-0662">Pyridine nucleotide biosynthesis</keyword>
<dbReference type="Proteomes" id="UP000323917">
    <property type="component" value="Chromosome"/>
</dbReference>
<dbReference type="PIRSF" id="PIRSF006250">
    <property type="entry name" value="NadC_ModD"/>
    <property type="match status" value="1"/>
</dbReference>
<keyword evidence="8 12" id="KW-0808">Transferase</keyword>
<dbReference type="GO" id="GO:0009435">
    <property type="term" value="P:NAD+ biosynthetic process"/>
    <property type="evidence" value="ECO:0007669"/>
    <property type="project" value="UniProtKB-UniPathway"/>
</dbReference>
<organism evidence="16 17">
    <name type="scientific">Bythopirellula goksoeyrii</name>
    <dbReference type="NCBI Taxonomy" id="1400387"/>
    <lineage>
        <taxon>Bacteria</taxon>
        <taxon>Pseudomonadati</taxon>
        <taxon>Planctomycetota</taxon>
        <taxon>Planctomycetia</taxon>
        <taxon>Pirellulales</taxon>
        <taxon>Lacipirellulaceae</taxon>
        <taxon>Bythopirellula</taxon>
    </lineage>
</organism>
<dbReference type="InterPro" id="IPR027277">
    <property type="entry name" value="NadC/ModD"/>
</dbReference>
<dbReference type="CDD" id="cd01572">
    <property type="entry name" value="QPRTase"/>
    <property type="match status" value="1"/>
</dbReference>
<evidence type="ECO:0000313" key="17">
    <source>
        <dbReference type="Proteomes" id="UP000323917"/>
    </source>
</evidence>
<evidence type="ECO:0000256" key="11">
    <source>
        <dbReference type="ARBA" id="ARBA00069173"/>
    </source>
</evidence>
<comment type="similarity">
    <text evidence="3 12">Belongs to the NadC/ModD family.</text>
</comment>
<evidence type="ECO:0000256" key="13">
    <source>
        <dbReference type="PIRSR" id="PIRSR006250-1"/>
    </source>
</evidence>
<feature type="binding site" evidence="13">
    <location>
        <position position="176"/>
    </location>
    <ligand>
        <name>substrate</name>
    </ligand>
</feature>
<dbReference type="Pfam" id="PF02749">
    <property type="entry name" value="QRPTase_N"/>
    <property type="match status" value="1"/>
</dbReference>
<comment type="subunit">
    <text evidence="4">Hexamer formed by 3 homodimers.</text>
</comment>
<dbReference type="Pfam" id="PF01729">
    <property type="entry name" value="QRPTase_C"/>
    <property type="match status" value="1"/>
</dbReference>
<dbReference type="InterPro" id="IPR022412">
    <property type="entry name" value="Quinolinate_PRibosylTrfase_N"/>
</dbReference>
<dbReference type="RefSeq" id="WP_148071633.1">
    <property type="nucleotide sequence ID" value="NZ_CP042913.1"/>
</dbReference>
<dbReference type="InterPro" id="IPR013785">
    <property type="entry name" value="Aldolase_TIM"/>
</dbReference>
<comment type="pathway">
    <text evidence="2">Cofactor biosynthesis; NAD(+) biosynthesis; nicotinate D-ribonucleotide from quinolinate: step 1/1.</text>
</comment>
<evidence type="ECO:0000256" key="4">
    <source>
        <dbReference type="ARBA" id="ARBA00011218"/>
    </source>
</evidence>
<feature type="binding site" evidence="13">
    <location>
        <position position="242"/>
    </location>
    <ligand>
        <name>substrate</name>
    </ligand>
</feature>
<evidence type="ECO:0000256" key="8">
    <source>
        <dbReference type="ARBA" id="ARBA00022679"/>
    </source>
</evidence>
<dbReference type="GO" id="GO:0034213">
    <property type="term" value="P:quinolinate catabolic process"/>
    <property type="evidence" value="ECO:0007669"/>
    <property type="project" value="TreeGrafter"/>
</dbReference>
<evidence type="ECO:0000256" key="1">
    <source>
        <dbReference type="ARBA" id="ARBA00003237"/>
    </source>
</evidence>
<dbReference type="AlphaFoldDB" id="A0A5B9QEM9"/>
<sequence>MREFQQIEWDSELQHDCRQIVRLALAEDLNGQQDWTTVALVPAERQGAASIVARDPGVAAGLVTIELVLSEAKAEMEVELRVQDSQSFTAGTTLAVLSGNVRDILTLERTILNLLGRMMGIATLTSRFVQEVADTKAKVYDTRKTTPGWRRLEKYAVHCGGGSNHRMGLYDAVLIKDNHLAQRSGKPVATAEDAAAAVLEASQFLESSQNAAQSNLIVEIEVDSLEQLAAVLPMHPDVILLDNMDSSQLRTAVTMRDDIAPTVELEASGGVRLETIRELAETGVDRISSGALTHSARGLDIGLDWHP</sequence>
<feature type="binding site" evidence="13">
    <location>
        <position position="221"/>
    </location>
    <ligand>
        <name>substrate</name>
    </ligand>
</feature>
<evidence type="ECO:0000256" key="3">
    <source>
        <dbReference type="ARBA" id="ARBA00009400"/>
    </source>
</evidence>
<evidence type="ECO:0000256" key="2">
    <source>
        <dbReference type="ARBA" id="ARBA00004893"/>
    </source>
</evidence>
<dbReference type="OrthoDB" id="9782546at2"/>
<feature type="binding site" evidence="13">
    <location>
        <begin position="142"/>
        <end position="144"/>
    </location>
    <ligand>
        <name>substrate</name>
    </ligand>
</feature>
<dbReference type="UniPathway" id="UPA00253">
    <property type="reaction ID" value="UER00331"/>
</dbReference>
<dbReference type="KEGG" id="bgok:Pr1d_00610"/>
<dbReference type="InterPro" id="IPR036068">
    <property type="entry name" value="Nicotinate_pribotase-like_C"/>
</dbReference>
<evidence type="ECO:0000259" key="14">
    <source>
        <dbReference type="Pfam" id="PF01729"/>
    </source>
</evidence>
<feature type="binding site" evidence="13">
    <location>
        <position position="166"/>
    </location>
    <ligand>
        <name>substrate</name>
    </ligand>
</feature>
<feature type="domain" description="Quinolinate phosphoribosyl transferase C-terminal" evidence="14">
    <location>
        <begin position="121"/>
        <end position="304"/>
    </location>
</feature>
<feature type="binding site" evidence="13">
    <location>
        <begin position="289"/>
        <end position="291"/>
    </location>
    <ligand>
        <name>substrate</name>
    </ligand>
</feature>
<dbReference type="InterPro" id="IPR004393">
    <property type="entry name" value="NadC"/>
</dbReference>
<dbReference type="SUPFAM" id="SSF54675">
    <property type="entry name" value="Nicotinate/Quinolinate PRTase N-terminal domain-like"/>
    <property type="match status" value="1"/>
</dbReference>
<dbReference type="GO" id="GO:0005737">
    <property type="term" value="C:cytoplasm"/>
    <property type="evidence" value="ECO:0007669"/>
    <property type="project" value="TreeGrafter"/>
</dbReference>
<keyword evidence="17" id="KW-1185">Reference proteome</keyword>
<evidence type="ECO:0000256" key="5">
    <source>
        <dbReference type="ARBA" id="ARBA00011944"/>
    </source>
</evidence>
<comment type="function">
    <text evidence="1">Involved in the catabolism of quinolinic acid (QA).</text>
</comment>
<evidence type="ECO:0000256" key="10">
    <source>
        <dbReference type="ARBA" id="ARBA00047445"/>
    </source>
</evidence>
<dbReference type="Gene3D" id="3.90.1170.20">
    <property type="entry name" value="Quinolinate phosphoribosyl transferase, N-terminal domain"/>
    <property type="match status" value="1"/>
</dbReference>
<dbReference type="PANTHER" id="PTHR32179:SF3">
    <property type="entry name" value="NICOTINATE-NUCLEOTIDE PYROPHOSPHORYLASE [CARBOXYLATING]"/>
    <property type="match status" value="1"/>
</dbReference>
<evidence type="ECO:0000256" key="12">
    <source>
        <dbReference type="PIRNR" id="PIRNR006250"/>
    </source>
</evidence>
<name>A0A5B9QEM9_9BACT</name>
<reference evidence="16 17" key="1">
    <citation type="submission" date="2019-08" db="EMBL/GenBank/DDBJ databases">
        <title>Deep-cultivation of Planctomycetes and their phenomic and genomic characterization uncovers novel biology.</title>
        <authorList>
            <person name="Wiegand S."/>
            <person name="Jogler M."/>
            <person name="Boedeker C."/>
            <person name="Pinto D."/>
            <person name="Vollmers J."/>
            <person name="Rivas-Marin E."/>
            <person name="Kohn T."/>
            <person name="Peeters S.H."/>
            <person name="Heuer A."/>
            <person name="Rast P."/>
            <person name="Oberbeckmann S."/>
            <person name="Bunk B."/>
            <person name="Jeske O."/>
            <person name="Meyerdierks A."/>
            <person name="Storesund J.E."/>
            <person name="Kallscheuer N."/>
            <person name="Luecker S."/>
            <person name="Lage O.M."/>
            <person name="Pohl T."/>
            <person name="Merkel B.J."/>
            <person name="Hornburger P."/>
            <person name="Mueller R.-W."/>
            <person name="Bruemmer F."/>
            <person name="Labrenz M."/>
            <person name="Spormann A.M."/>
            <person name="Op den Camp H."/>
            <person name="Overmann J."/>
            <person name="Amann R."/>
            <person name="Jetten M.S.M."/>
            <person name="Mascher T."/>
            <person name="Medema M.H."/>
            <person name="Devos D.P."/>
            <person name="Kaster A.-K."/>
            <person name="Ovreas L."/>
            <person name="Rohde M."/>
            <person name="Galperin M.Y."/>
            <person name="Jogler C."/>
        </authorList>
    </citation>
    <scope>NUCLEOTIDE SEQUENCE [LARGE SCALE GENOMIC DNA]</scope>
    <source>
        <strain evidence="16 17">Pr1d</strain>
    </source>
</reference>
<dbReference type="GO" id="GO:0004514">
    <property type="term" value="F:nicotinate-nucleotide diphosphorylase (carboxylating) activity"/>
    <property type="evidence" value="ECO:0007669"/>
    <property type="project" value="UniProtKB-EC"/>
</dbReference>
<dbReference type="FunFam" id="3.90.1170.20:FF:000001">
    <property type="entry name" value="Nicotinate-nucleotide diphosphorylase (Carboxylating)"/>
    <property type="match status" value="1"/>
</dbReference>
<feature type="binding site" evidence="13">
    <location>
        <begin position="268"/>
        <end position="270"/>
    </location>
    <ligand>
        <name>substrate</name>
    </ligand>
</feature>
<evidence type="ECO:0000313" key="16">
    <source>
        <dbReference type="EMBL" id="QEG32801.1"/>
    </source>
</evidence>
<evidence type="ECO:0000256" key="7">
    <source>
        <dbReference type="ARBA" id="ARBA00022676"/>
    </source>
</evidence>
<dbReference type="FunFam" id="3.20.20.70:FF:000030">
    <property type="entry name" value="Nicotinate-nucleotide pyrophosphorylase, carboxylating"/>
    <property type="match status" value="1"/>
</dbReference>
<dbReference type="InterPro" id="IPR037128">
    <property type="entry name" value="Quinolinate_PRibosylTase_N_sf"/>
</dbReference>
<dbReference type="EC" id="2.4.2.19" evidence="5"/>
<accession>A0A5B9QEM9</accession>
<protein>
    <recommendedName>
        <fullName evidence="11">Probable nicotinate-nucleotide pyrophosphorylase [carboxylating]</fullName>
        <ecNumber evidence="5">2.4.2.19</ecNumber>
    </recommendedName>
    <alternativeName>
        <fullName evidence="9">Quinolinate phosphoribosyltransferase [decarboxylating]</fullName>
    </alternativeName>
</protein>